<dbReference type="SUPFAM" id="SSF103025">
    <property type="entry name" value="Folate-binding domain"/>
    <property type="match status" value="1"/>
</dbReference>
<dbReference type="Gene3D" id="3.10.20.440">
    <property type="entry name" value="2Fe-2S iron-sulphur cluster binding domain, sarcosine oxidase, alpha subunit, N-terminal domain"/>
    <property type="match status" value="1"/>
</dbReference>
<dbReference type="Gene3D" id="3.50.50.60">
    <property type="entry name" value="FAD/NAD(P)-binding domain"/>
    <property type="match status" value="1"/>
</dbReference>
<feature type="domain" description="FAD/NAD(P)-binding" evidence="4">
    <location>
        <begin position="119"/>
        <end position="365"/>
    </location>
</feature>
<evidence type="ECO:0000259" key="4">
    <source>
        <dbReference type="Pfam" id="PF07992"/>
    </source>
</evidence>
<dbReference type="Pfam" id="PF07992">
    <property type="entry name" value="Pyr_redox_2"/>
    <property type="match status" value="1"/>
</dbReference>
<dbReference type="InterPro" id="IPR041854">
    <property type="entry name" value="BFD-like_2Fe2S-bd_dom_sf"/>
</dbReference>
<dbReference type="InterPro" id="IPR027266">
    <property type="entry name" value="TrmE/GcvT-like"/>
</dbReference>
<keyword evidence="8" id="KW-1185">Reference proteome</keyword>
<evidence type="ECO:0000256" key="1">
    <source>
        <dbReference type="ARBA" id="ARBA00008609"/>
    </source>
</evidence>
<dbReference type="SUPFAM" id="SSF51905">
    <property type="entry name" value="FAD/NAD(P)-binding domain"/>
    <property type="match status" value="1"/>
</dbReference>
<dbReference type="PANTHER" id="PTHR43757">
    <property type="entry name" value="AMINOMETHYLTRANSFERASE"/>
    <property type="match status" value="1"/>
</dbReference>
<evidence type="ECO:0000313" key="8">
    <source>
        <dbReference type="Proteomes" id="UP001428817"/>
    </source>
</evidence>
<dbReference type="PRINTS" id="PR00368">
    <property type="entry name" value="FADPNR"/>
</dbReference>
<dbReference type="Gene3D" id="1.10.10.1100">
    <property type="entry name" value="BFD-like [2Fe-2S]-binding domain"/>
    <property type="match status" value="1"/>
</dbReference>
<dbReference type="InterPro" id="IPR042204">
    <property type="entry name" value="2Fe-2S-bd_N"/>
</dbReference>
<dbReference type="Pfam" id="PF01571">
    <property type="entry name" value="GCV_T"/>
    <property type="match status" value="1"/>
</dbReference>
<evidence type="ECO:0000259" key="3">
    <source>
        <dbReference type="Pfam" id="PF01571"/>
    </source>
</evidence>
<dbReference type="PRINTS" id="PR00411">
    <property type="entry name" value="PNDRDTASEI"/>
</dbReference>
<dbReference type="InterPro" id="IPR029043">
    <property type="entry name" value="GcvT/YgfZ_C"/>
</dbReference>
<dbReference type="SUPFAM" id="SSF101790">
    <property type="entry name" value="Aminomethyltransferase beta-barrel domain"/>
    <property type="match status" value="1"/>
</dbReference>
<evidence type="ECO:0000256" key="2">
    <source>
        <dbReference type="ARBA" id="ARBA00023002"/>
    </source>
</evidence>
<protein>
    <submittedName>
        <fullName evidence="7">2Fe-2S iron-sulfur cluster-binding protein</fullName>
    </submittedName>
</protein>
<dbReference type="InterPro" id="IPR006222">
    <property type="entry name" value="GCVT_N"/>
</dbReference>
<name>A0ABP9R9R6_9PSEU</name>
<dbReference type="Pfam" id="PF08669">
    <property type="entry name" value="GCV_T_C"/>
    <property type="match status" value="1"/>
</dbReference>
<comment type="similarity">
    <text evidence="1">Belongs to the GcvT family.</text>
</comment>
<dbReference type="InterPro" id="IPR036188">
    <property type="entry name" value="FAD/NAD-bd_sf"/>
</dbReference>
<dbReference type="RefSeq" id="WP_185065548.1">
    <property type="nucleotide sequence ID" value="NZ_BAABJP010000055.1"/>
</dbReference>
<dbReference type="InterPro" id="IPR013977">
    <property type="entry name" value="GcvT_C"/>
</dbReference>
<dbReference type="EMBL" id="BAABJP010000055">
    <property type="protein sequence ID" value="GAA5173198.1"/>
    <property type="molecule type" value="Genomic_DNA"/>
</dbReference>
<dbReference type="Pfam" id="PF13510">
    <property type="entry name" value="Fer2_4"/>
    <property type="match status" value="1"/>
</dbReference>
<keyword evidence="2" id="KW-0560">Oxidoreductase</keyword>
<proteinExistence type="inferred from homology"/>
<feature type="domain" description="GCVT N-terminal" evidence="3">
    <location>
        <begin position="513"/>
        <end position="788"/>
    </location>
</feature>
<comment type="caution">
    <text evidence="7">The sequence shown here is derived from an EMBL/GenBank/DDBJ whole genome shotgun (WGS) entry which is preliminary data.</text>
</comment>
<accession>A0ABP9R9R6</accession>
<gene>
    <name evidence="7" type="ORF">GCM10023321_74230</name>
</gene>
<sequence length="901" mass="95498">MTRLPEGGRIDRSRPLRFTLDGAPLTGFAGDTVASAMIANGLLEVAPSIYRMRPRGIFSAGVEEPNALVRVAGPCADPMLPATTVELYDGLRAETLSGVGRLDPNPDPDVYDKKYTHVDVLVIGGGPAGVAAAVEASADGARVLLLDDQPELGGGLLADSDQAALDRLAEATETLAARPEVRVLTRTTALRRDGGYVLAVERRSLRSAERSGPLGRVSRQRLWHIRAGRVVLATGAHERPVAFADNDRPGVMLAGAVRAYVNRYAALPGSRAVVFTTNDSAYHTAFDLVAAGAEVAALVDARPEPPAELVERARAEGIPVRHGLIVGTEGERRITAVRLDDGDSVACDLLAVSGGWNPTVALLARAPGDLRWDARLAAYVPAGEHAGLTVVGAAAGEIDPAGETPVWAVPGEPGNQFVDLQRDATVADIRRAVGAGMRSPEHVKRYTTIGTGADQGRTSGVLANGVIAAELGLGSPGELGVTTFRPPYVPVSFGLLAGQDRGDLLDPVRVTSIHPWHAAHTSAFENVGQWKRPWYYPQLGEDMHAAVLRECAAARTGVAMMDASTLGKIDVIGPDAGEFLNRIYTNAFAKLKVGSARYGIMCKADGMVFDDGVVIRLAEDHYYLTTTTGGAAAVLDWLEEWLQTEWPELDVTCTSVTEQWATIAVVGPRSRAVVAAVAPALDRGNEAFPFMTVRHTELAGDAEGIPARIARVSFSGELAFEVNVASWHGPATWEALLAAGADHGITPYGTETMHVLRAEKGFPIVGQDTDGTVTPVDLGMSWIVSTKKDFVGRRSLARPDTARADRKHLVGLLPTDPAELLPEGAQLVAPGVSMTPPVPMLGHVTSSYHSAALRRTFALALVKDGRNRMGETVLAPLGDRTITATVTEPVFYDPEGARRDG</sequence>
<evidence type="ECO:0000259" key="6">
    <source>
        <dbReference type="Pfam" id="PF17806"/>
    </source>
</evidence>
<dbReference type="InterPro" id="IPR023753">
    <property type="entry name" value="FAD/NAD-binding_dom"/>
</dbReference>
<dbReference type="Pfam" id="PF17806">
    <property type="entry name" value="SO_alpha_A3"/>
    <property type="match status" value="1"/>
</dbReference>
<dbReference type="InterPro" id="IPR028896">
    <property type="entry name" value="GcvT/YgfZ/DmdA"/>
</dbReference>
<feature type="domain" description="Aminomethyltransferase C-terminal" evidence="5">
    <location>
        <begin position="807"/>
        <end position="893"/>
    </location>
</feature>
<dbReference type="Proteomes" id="UP001428817">
    <property type="component" value="Unassembled WGS sequence"/>
</dbReference>
<reference evidence="8" key="1">
    <citation type="journal article" date="2019" name="Int. J. Syst. Evol. Microbiol.">
        <title>The Global Catalogue of Microorganisms (GCM) 10K type strain sequencing project: providing services to taxonomists for standard genome sequencing and annotation.</title>
        <authorList>
            <consortium name="The Broad Institute Genomics Platform"/>
            <consortium name="The Broad Institute Genome Sequencing Center for Infectious Disease"/>
            <person name="Wu L."/>
            <person name="Ma J."/>
        </authorList>
    </citation>
    <scope>NUCLEOTIDE SEQUENCE [LARGE SCALE GENOMIC DNA]</scope>
    <source>
        <strain evidence="8">JCM 18303</strain>
    </source>
</reference>
<feature type="domain" description="SoxA A3" evidence="6">
    <location>
        <begin position="414"/>
        <end position="498"/>
    </location>
</feature>
<dbReference type="PANTHER" id="PTHR43757:SF2">
    <property type="entry name" value="AMINOMETHYLTRANSFERASE, MITOCHONDRIAL"/>
    <property type="match status" value="1"/>
</dbReference>
<evidence type="ECO:0000313" key="7">
    <source>
        <dbReference type="EMBL" id="GAA5173198.1"/>
    </source>
</evidence>
<dbReference type="InterPro" id="IPR041117">
    <property type="entry name" value="SoxA_A3"/>
</dbReference>
<dbReference type="Gene3D" id="3.30.1360.120">
    <property type="entry name" value="Probable tRNA modification gtpase trme, domain 1"/>
    <property type="match status" value="1"/>
</dbReference>
<evidence type="ECO:0000259" key="5">
    <source>
        <dbReference type="Pfam" id="PF08669"/>
    </source>
</evidence>
<organism evidence="7 8">
    <name type="scientific">Pseudonocardia eucalypti</name>
    <dbReference type="NCBI Taxonomy" id="648755"/>
    <lineage>
        <taxon>Bacteria</taxon>
        <taxon>Bacillati</taxon>
        <taxon>Actinomycetota</taxon>
        <taxon>Actinomycetes</taxon>
        <taxon>Pseudonocardiales</taxon>
        <taxon>Pseudonocardiaceae</taxon>
        <taxon>Pseudonocardia</taxon>
    </lineage>
</organism>